<organism evidence="1 2">
    <name type="scientific">Bradyrhizobium arachidis</name>
    <dbReference type="NCBI Taxonomy" id="858423"/>
    <lineage>
        <taxon>Bacteria</taxon>
        <taxon>Pseudomonadati</taxon>
        <taxon>Pseudomonadota</taxon>
        <taxon>Alphaproteobacteria</taxon>
        <taxon>Hyphomicrobiales</taxon>
        <taxon>Nitrobacteraceae</taxon>
        <taxon>Bradyrhizobium</taxon>
    </lineage>
</organism>
<evidence type="ECO:0000313" key="1">
    <source>
        <dbReference type="EMBL" id="QOZ68859.1"/>
    </source>
</evidence>
<dbReference type="AlphaFoldDB" id="A0AAE7TI25"/>
<evidence type="ECO:0008006" key="3">
    <source>
        <dbReference type="Google" id="ProtNLM"/>
    </source>
</evidence>
<name>A0AAE7TI25_9BRAD</name>
<protein>
    <recommendedName>
        <fullName evidence="3">Virus Gp157</fullName>
    </recommendedName>
</protein>
<reference evidence="1 2" key="1">
    <citation type="submission" date="2018-06" db="EMBL/GenBank/DDBJ databases">
        <title>Comparative genomics of Bradyrhizobium nodulating Arachidis hypogaea.</title>
        <authorList>
            <person name="Li Y."/>
        </authorList>
    </citation>
    <scope>NUCLEOTIDE SEQUENCE [LARGE SCALE GENOMIC DNA]</scope>
    <source>
        <strain evidence="1 2">CCBAU 051107</strain>
    </source>
</reference>
<dbReference type="EMBL" id="CP030050">
    <property type="protein sequence ID" value="QOZ68859.1"/>
    <property type="molecule type" value="Genomic_DNA"/>
</dbReference>
<sequence>MKPHEVDALRLEIEKLARDYPEIAEDEVLRADMLDADTSLVDVLTALIRLGEDARTLRDGTKQQQENLKARADRFGRRLEFTRALMLSILNAAALRKVELPEATVYLRNNPQQLIGEPDADALPDEFVKIKRTADRAAIKAALQAGRELPGLQLSNASPSIMVMVK</sequence>
<gene>
    <name evidence="1" type="ORF">WN72_22930</name>
</gene>
<dbReference type="InterPro" id="IPR008840">
    <property type="entry name" value="Sipho_Gp157"/>
</dbReference>
<dbReference type="Proteomes" id="UP000594015">
    <property type="component" value="Chromosome"/>
</dbReference>
<dbReference type="RefSeq" id="WP_092220031.1">
    <property type="nucleotide sequence ID" value="NZ_CP030050.1"/>
</dbReference>
<proteinExistence type="predicted"/>
<accession>A0AAE7TI25</accession>
<dbReference type="KEGG" id="barh:WN72_22930"/>
<evidence type="ECO:0000313" key="2">
    <source>
        <dbReference type="Proteomes" id="UP000594015"/>
    </source>
</evidence>
<dbReference type="Pfam" id="PF05565">
    <property type="entry name" value="Sipho_Gp157"/>
    <property type="match status" value="1"/>
</dbReference>